<sequence length="487" mass="52381">MNRRDFLTSTSAAILTAGALSHTSIRQAFAQVPASQARLAMPPRLDTRQTGRLALTATPGKTGFAGGPEGATAGFNQAYLGPTIVMQNGDLDAELRNALDEPVSAHWHGLLVPGEHDGGPHLPIAPGAVWRPAMTIAQDPATIWYHSHIHERTAKQVYFGLAGVIHLTDGRDDDRGLPSDYGLDDLTLVLQDRRFDQAGRMVYNPSMMDVMHGFAGNRMLVNGQAGATAVVPQGMVRLRLLNGANARICTLFFDDARPMHLVATDGGFVAEPIALKMLRLSPGERAEVLVDFAEGGAPILLSDPGQAYGVMQFAVDPRLTARITSIPDQLDGVVDDLPLADAGTRQVSLDMGMGGMGGMGMGGMGMGGRGMGSMGMGRGGFGINGRPYDMRRIDFRVALGSVEKWRIRSTMVAHPFHVHGIRFRVLSENGGPPRPENTGWKDTVLVAGETEIIARFDQPAREDTPFMFHCHILEHEDAGMMGQFTVT</sequence>
<organism evidence="12 13">
    <name type="scientific">Seohaeicola saemankumensis</name>
    <dbReference type="NCBI Taxonomy" id="481181"/>
    <lineage>
        <taxon>Bacteria</taxon>
        <taxon>Pseudomonadati</taxon>
        <taxon>Pseudomonadota</taxon>
        <taxon>Alphaproteobacteria</taxon>
        <taxon>Rhodobacterales</taxon>
        <taxon>Roseobacteraceae</taxon>
        <taxon>Seohaeicola</taxon>
    </lineage>
</organism>
<evidence type="ECO:0000259" key="11">
    <source>
        <dbReference type="Pfam" id="PF07732"/>
    </source>
</evidence>
<dbReference type="SUPFAM" id="SSF49503">
    <property type="entry name" value="Cupredoxins"/>
    <property type="match status" value="3"/>
</dbReference>
<dbReference type="PANTHER" id="PTHR48267:SF1">
    <property type="entry name" value="BILIRUBIN OXIDASE"/>
    <property type="match status" value="1"/>
</dbReference>
<dbReference type="Proteomes" id="UP001597151">
    <property type="component" value="Unassembled WGS sequence"/>
</dbReference>
<evidence type="ECO:0000313" key="12">
    <source>
        <dbReference type="EMBL" id="MFD1194676.1"/>
    </source>
</evidence>
<reference evidence="13" key="1">
    <citation type="journal article" date="2019" name="Int. J. Syst. Evol. Microbiol.">
        <title>The Global Catalogue of Microorganisms (GCM) 10K type strain sequencing project: providing services to taxonomists for standard genome sequencing and annotation.</title>
        <authorList>
            <consortium name="The Broad Institute Genomics Platform"/>
            <consortium name="The Broad Institute Genome Sequencing Center for Infectious Disease"/>
            <person name="Wu L."/>
            <person name="Ma J."/>
        </authorList>
    </citation>
    <scope>NUCLEOTIDE SEQUENCE [LARGE SCALE GENOMIC DNA]</scope>
    <source>
        <strain evidence="13">CCUG 55328</strain>
    </source>
</reference>
<dbReference type="InterPro" id="IPR008972">
    <property type="entry name" value="Cupredoxin"/>
</dbReference>
<keyword evidence="3" id="KW-0560">Oxidoreductase</keyword>
<dbReference type="Gene3D" id="2.60.40.420">
    <property type="entry name" value="Cupredoxins - blue copper proteins"/>
    <property type="match status" value="3"/>
</dbReference>
<evidence type="ECO:0000256" key="1">
    <source>
        <dbReference type="ARBA" id="ARBA00011245"/>
    </source>
</evidence>
<evidence type="ECO:0000313" key="13">
    <source>
        <dbReference type="Proteomes" id="UP001597151"/>
    </source>
</evidence>
<evidence type="ECO:0000256" key="4">
    <source>
        <dbReference type="ARBA" id="ARBA00038978"/>
    </source>
</evidence>
<dbReference type="InterPro" id="IPR045087">
    <property type="entry name" value="Cu-oxidase_fam"/>
</dbReference>
<comment type="caution">
    <text evidence="12">The sequence shown here is derived from an EMBL/GenBank/DDBJ whole genome shotgun (WGS) entry which is preliminary data.</text>
</comment>
<dbReference type="InterPro" id="IPR006311">
    <property type="entry name" value="TAT_signal"/>
</dbReference>
<dbReference type="Pfam" id="PF00394">
    <property type="entry name" value="Cu-oxidase"/>
    <property type="match status" value="1"/>
</dbReference>
<evidence type="ECO:0000256" key="3">
    <source>
        <dbReference type="ARBA" id="ARBA00023002"/>
    </source>
</evidence>
<name>A0ABW3TCU3_9RHOB</name>
<proteinExistence type="predicted"/>
<dbReference type="CDD" id="cd13890">
    <property type="entry name" value="CuRO_3_CueO_FtsP"/>
    <property type="match status" value="1"/>
</dbReference>
<feature type="domain" description="Plastocyanin-like" evidence="11">
    <location>
        <begin position="60"/>
        <end position="169"/>
    </location>
</feature>
<gene>
    <name evidence="12" type="ORF">ACFQ3C_08330</name>
</gene>
<dbReference type="InterPro" id="IPR011707">
    <property type="entry name" value="Cu-oxidase-like_N"/>
</dbReference>
<comment type="subunit">
    <text evidence="1">Monomer.</text>
</comment>
<keyword evidence="2" id="KW-0479">Metal-binding</keyword>
<protein>
    <recommendedName>
        <fullName evidence="5">Multicopper oxidase CueO</fullName>
        <ecNumber evidence="4">1.16.3.4</ecNumber>
    </recommendedName>
    <alternativeName>
        <fullName evidence="6">Copper efflux oxidase</fullName>
    </alternativeName>
    <alternativeName>
        <fullName evidence="7">Cuprous oxidase</fullName>
    </alternativeName>
</protein>
<dbReference type="Pfam" id="PF07732">
    <property type="entry name" value="Cu-oxidase_3"/>
    <property type="match status" value="1"/>
</dbReference>
<keyword evidence="13" id="KW-1185">Reference proteome</keyword>
<dbReference type="InterPro" id="IPR011706">
    <property type="entry name" value="Cu-oxidase_C"/>
</dbReference>
<feature type="domain" description="Plastocyanin-like" evidence="10">
    <location>
        <begin position="380"/>
        <end position="486"/>
    </location>
</feature>
<evidence type="ECO:0000256" key="6">
    <source>
        <dbReference type="ARBA" id="ARBA00042896"/>
    </source>
</evidence>
<evidence type="ECO:0000256" key="8">
    <source>
        <dbReference type="ARBA" id="ARBA00048092"/>
    </source>
</evidence>
<dbReference type="InterPro" id="IPR001117">
    <property type="entry name" value="Cu-oxidase_2nd"/>
</dbReference>
<accession>A0ABW3TCU3</accession>
<dbReference type="EC" id="1.16.3.4" evidence="4"/>
<evidence type="ECO:0000256" key="2">
    <source>
        <dbReference type="ARBA" id="ARBA00022723"/>
    </source>
</evidence>
<evidence type="ECO:0000259" key="9">
    <source>
        <dbReference type="Pfam" id="PF00394"/>
    </source>
</evidence>
<dbReference type="InterPro" id="IPR002355">
    <property type="entry name" value="Cu_oxidase_Cu_BS"/>
</dbReference>
<comment type="catalytic activity">
    <reaction evidence="8">
        <text>4 Cu(+) + O2 + 4 H(+) = 4 Cu(2+) + 2 H2O</text>
        <dbReference type="Rhea" id="RHEA:30083"/>
        <dbReference type="ChEBI" id="CHEBI:15377"/>
        <dbReference type="ChEBI" id="CHEBI:15378"/>
        <dbReference type="ChEBI" id="CHEBI:15379"/>
        <dbReference type="ChEBI" id="CHEBI:29036"/>
        <dbReference type="ChEBI" id="CHEBI:49552"/>
        <dbReference type="EC" id="1.16.3.4"/>
    </reaction>
    <physiologicalReaction direction="left-to-right" evidence="8">
        <dbReference type="Rhea" id="RHEA:30084"/>
    </physiologicalReaction>
</comment>
<evidence type="ECO:0000256" key="7">
    <source>
        <dbReference type="ARBA" id="ARBA00043090"/>
    </source>
</evidence>
<dbReference type="RefSeq" id="WP_380790457.1">
    <property type="nucleotide sequence ID" value="NZ_JBHTKR010000003.1"/>
</dbReference>
<dbReference type="EMBL" id="JBHTKR010000003">
    <property type="protein sequence ID" value="MFD1194676.1"/>
    <property type="molecule type" value="Genomic_DNA"/>
</dbReference>
<dbReference type="PROSITE" id="PS51318">
    <property type="entry name" value="TAT"/>
    <property type="match status" value="1"/>
</dbReference>
<feature type="domain" description="Plastocyanin-like" evidence="9">
    <location>
        <begin position="215"/>
        <end position="293"/>
    </location>
</feature>
<dbReference type="Pfam" id="PF07731">
    <property type="entry name" value="Cu-oxidase_2"/>
    <property type="match status" value="1"/>
</dbReference>
<dbReference type="PROSITE" id="PS00080">
    <property type="entry name" value="MULTICOPPER_OXIDASE2"/>
    <property type="match status" value="1"/>
</dbReference>
<dbReference type="PANTHER" id="PTHR48267">
    <property type="entry name" value="CUPREDOXIN SUPERFAMILY PROTEIN"/>
    <property type="match status" value="1"/>
</dbReference>
<evidence type="ECO:0000259" key="10">
    <source>
        <dbReference type="Pfam" id="PF07731"/>
    </source>
</evidence>
<evidence type="ECO:0000256" key="5">
    <source>
        <dbReference type="ARBA" id="ARBA00041027"/>
    </source>
</evidence>